<dbReference type="AlphaFoldDB" id="A0A1B7W4E1"/>
<organism evidence="2 3">
    <name type="scientific">Aphanizomenon flos-aquae WA102</name>
    <dbReference type="NCBI Taxonomy" id="1710896"/>
    <lineage>
        <taxon>Bacteria</taxon>
        <taxon>Bacillati</taxon>
        <taxon>Cyanobacteriota</taxon>
        <taxon>Cyanophyceae</taxon>
        <taxon>Nostocales</taxon>
        <taxon>Aphanizomenonaceae</taxon>
        <taxon>Aphanizomenon</taxon>
    </lineage>
</organism>
<feature type="non-terminal residue" evidence="2">
    <location>
        <position position="86"/>
    </location>
</feature>
<proteinExistence type="predicted"/>
<evidence type="ECO:0008006" key="4">
    <source>
        <dbReference type="Google" id="ProtNLM"/>
    </source>
</evidence>
<accession>A0A1B7W4E1</accession>
<feature type="signal peptide" evidence="1">
    <location>
        <begin position="1"/>
        <end position="32"/>
    </location>
</feature>
<sequence>MWAARDLMIKRTFLKAGAAACGVAFWPSLSMAQKHSFGNPVTVGLPLQAGSASDIAVRYVTSALSTQMGINFVVENITGAGGLVGL</sequence>
<evidence type="ECO:0000313" key="2">
    <source>
        <dbReference type="EMBL" id="OBQ31987.1"/>
    </source>
</evidence>
<feature type="chain" id="PRO_5008600108" description="Tripartite tricarboxylate transporter substrate binding protein" evidence="1">
    <location>
        <begin position="33"/>
        <end position="86"/>
    </location>
</feature>
<dbReference type="InterPro" id="IPR042100">
    <property type="entry name" value="Bug_dom1"/>
</dbReference>
<dbReference type="Proteomes" id="UP000092093">
    <property type="component" value="Unassembled WGS sequence"/>
</dbReference>
<gene>
    <name evidence="2" type="ORF">AN484_28420</name>
</gene>
<evidence type="ECO:0000313" key="3">
    <source>
        <dbReference type="Proteomes" id="UP000092093"/>
    </source>
</evidence>
<dbReference type="Gene3D" id="3.40.190.150">
    <property type="entry name" value="Bordetella uptake gene, domain 1"/>
    <property type="match status" value="1"/>
</dbReference>
<comment type="caution">
    <text evidence="2">The sequence shown here is derived from an EMBL/GenBank/DDBJ whole genome shotgun (WGS) entry which is preliminary data.</text>
</comment>
<reference evidence="2 3" key="1">
    <citation type="submission" date="2015-09" db="EMBL/GenBank/DDBJ databases">
        <title>Aphanizomenon flos-aquae WA102.</title>
        <authorList>
            <person name="Driscoll C."/>
        </authorList>
    </citation>
    <scope>NUCLEOTIDE SEQUENCE [LARGE SCALE GENOMIC DNA]</scope>
    <source>
        <strain evidence="2">WA102</strain>
    </source>
</reference>
<dbReference type="EMBL" id="LJOW01000961">
    <property type="protein sequence ID" value="OBQ31987.1"/>
    <property type="molecule type" value="Genomic_DNA"/>
</dbReference>
<name>A0A1B7W4E1_APHFL</name>
<protein>
    <recommendedName>
        <fullName evidence="4">Tripartite tricarboxylate transporter substrate binding protein</fullName>
    </recommendedName>
</protein>
<evidence type="ECO:0000256" key="1">
    <source>
        <dbReference type="SAM" id="SignalP"/>
    </source>
</evidence>
<keyword evidence="1" id="KW-0732">Signal</keyword>